<feature type="compositionally biased region" description="Basic and acidic residues" evidence="5">
    <location>
        <begin position="304"/>
        <end position="317"/>
    </location>
</feature>
<dbReference type="InterPro" id="IPR051219">
    <property type="entry name" value="Heterochromatin_chromo-domain"/>
</dbReference>
<sequence>MSSGGTSKKGGGPRGPGGQFKSQKAATASGVNKLTPTINPAGESEYIVEKITGKRYWNGRPQVQIKWQGYPPEENTWEPMENIGNCMVLLADFEAELFKRREHKKRLQNGHGKKNASSSGSKKGAENMTAQATLPVKRLGDAAAPVGRKVESGKAIGPKVNLTNSVKSSTPKPNAGHTMALSKSSEDKTTSTPASVPKSSCDDENSDVDIMIISVSSTTSSRSESSESDLLPTSKSAKKTIPTEKASVPPKKTGTKKMRIHSSSATSEDGIDEAPKSVPKPMDTPNSPQIDQTPQSSKKNKNKSPKESPNKSQKIESSDDSDTPLMLPQMSSNKRRSLKSGWKVPVRKAPFGLIRGLELDKILHIFEAAGKRYMFVTWKGLTVIDVVPLKDLKLTYPSEIIQFFENMKRITVPATKRSL</sequence>
<dbReference type="InterPro" id="IPR023780">
    <property type="entry name" value="Chromo_domain"/>
</dbReference>
<dbReference type="CDD" id="cd18630">
    <property type="entry name" value="CD_Rhino"/>
    <property type="match status" value="1"/>
</dbReference>
<dbReference type="SMART" id="SM00298">
    <property type="entry name" value="CHROMO"/>
    <property type="match status" value="1"/>
</dbReference>
<feature type="region of interest" description="Disordered" evidence="5">
    <location>
        <begin position="1"/>
        <end position="44"/>
    </location>
</feature>
<proteinExistence type="predicted"/>
<keyword evidence="7" id="KW-1185">Reference proteome</keyword>
<feature type="compositionally biased region" description="Polar residues" evidence="5">
    <location>
        <begin position="20"/>
        <end position="38"/>
    </location>
</feature>
<dbReference type="Pfam" id="PF01393">
    <property type="entry name" value="Chromo_shadow"/>
    <property type="match status" value="1"/>
</dbReference>
<dbReference type="RefSeq" id="XP_070140873.1">
    <property type="nucleotide sequence ID" value="XM_070284772.1"/>
</dbReference>
<dbReference type="SUPFAM" id="SSF54160">
    <property type="entry name" value="Chromo domain-like"/>
    <property type="match status" value="2"/>
</dbReference>
<dbReference type="PANTHER" id="PTHR22812">
    <property type="entry name" value="CHROMOBOX PROTEIN"/>
    <property type="match status" value="1"/>
</dbReference>
<dbReference type="CDD" id="cd00034">
    <property type="entry name" value="CSD"/>
    <property type="match status" value="1"/>
</dbReference>
<keyword evidence="3" id="KW-0158">Chromosome</keyword>
<evidence type="ECO:0000256" key="4">
    <source>
        <dbReference type="ARBA" id="ARBA00023242"/>
    </source>
</evidence>
<feature type="compositionally biased region" description="Basic residues" evidence="5">
    <location>
        <begin position="101"/>
        <end position="114"/>
    </location>
</feature>
<keyword evidence="4" id="KW-0539">Nucleus</keyword>
<organism evidence="7 8">
    <name type="scientific">Drosophila kikkawai</name>
    <name type="common">Fruit fly</name>
    <dbReference type="NCBI Taxonomy" id="30033"/>
    <lineage>
        <taxon>Eukaryota</taxon>
        <taxon>Metazoa</taxon>
        <taxon>Ecdysozoa</taxon>
        <taxon>Arthropoda</taxon>
        <taxon>Hexapoda</taxon>
        <taxon>Insecta</taxon>
        <taxon>Pterygota</taxon>
        <taxon>Neoptera</taxon>
        <taxon>Endopterygota</taxon>
        <taxon>Diptera</taxon>
        <taxon>Brachycera</taxon>
        <taxon>Muscomorpha</taxon>
        <taxon>Ephydroidea</taxon>
        <taxon>Drosophilidae</taxon>
        <taxon>Drosophila</taxon>
        <taxon>Sophophora</taxon>
    </lineage>
</organism>
<feature type="region of interest" description="Disordered" evidence="5">
    <location>
        <begin position="101"/>
        <end position="339"/>
    </location>
</feature>
<comment type="subcellular location">
    <subcellularLocation>
        <location evidence="2">Chromosome</location>
    </subcellularLocation>
    <subcellularLocation>
        <location evidence="1">Nucleus</location>
    </subcellularLocation>
</comment>
<dbReference type="PROSITE" id="PS50013">
    <property type="entry name" value="CHROMO_2"/>
    <property type="match status" value="1"/>
</dbReference>
<feature type="domain" description="Chromo" evidence="6">
    <location>
        <begin position="46"/>
        <end position="105"/>
    </location>
</feature>
<evidence type="ECO:0000256" key="5">
    <source>
        <dbReference type="SAM" id="MobiDB-lite"/>
    </source>
</evidence>
<gene>
    <name evidence="8" type="primary">ACOX1</name>
</gene>
<dbReference type="InterPro" id="IPR000953">
    <property type="entry name" value="Chromo/chromo_shadow_dom"/>
</dbReference>
<evidence type="ECO:0000313" key="8">
    <source>
        <dbReference type="RefSeq" id="XP_070140873.1"/>
    </source>
</evidence>
<name>A0ABM4GDS6_DROKI</name>
<protein>
    <submittedName>
        <fullName evidence="8">Chromo domain-containing protein rhino isoform X2</fullName>
    </submittedName>
</protein>
<reference evidence="7" key="1">
    <citation type="submission" date="2025-05" db="UniProtKB">
        <authorList>
            <consortium name="RefSeq"/>
        </authorList>
    </citation>
    <scope>NUCLEOTIDE SEQUENCE [LARGE SCALE GENOMIC DNA]</scope>
    <source>
        <strain evidence="7">14028-0561.14</strain>
    </source>
</reference>
<evidence type="ECO:0000313" key="7">
    <source>
        <dbReference type="Proteomes" id="UP001652661"/>
    </source>
</evidence>
<feature type="compositionally biased region" description="Gly residues" evidence="5">
    <location>
        <begin position="7"/>
        <end position="18"/>
    </location>
</feature>
<accession>A0ABM4GDS6</accession>
<evidence type="ECO:0000256" key="3">
    <source>
        <dbReference type="ARBA" id="ARBA00022454"/>
    </source>
</evidence>
<feature type="compositionally biased region" description="Low complexity" evidence="5">
    <location>
        <begin position="208"/>
        <end position="223"/>
    </location>
</feature>
<dbReference type="GeneID" id="108072969"/>
<evidence type="ECO:0000256" key="2">
    <source>
        <dbReference type="ARBA" id="ARBA00004286"/>
    </source>
</evidence>
<dbReference type="Proteomes" id="UP001652661">
    <property type="component" value="Chromosome 2R"/>
</dbReference>
<feature type="compositionally biased region" description="Polar residues" evidence="5">
    <location>
        <begin position="161"/>
        <end position="172"/>
    </location>
</feature>
<dbReference type="InterPro" id="IPR016197">
    <property type="entry name" value="Chromo-like_dom_sf"/>
</dbReference>
<evidence type="ECO:0000256" key="1">
    <source>
        <dbReference type="ARBA" id="ARBA00004123"/>
    </source>
</evidence>
<reference evidence="8" key="2">
    <citation type="submission" date="2025-08" db="UniProtKB">
        <authorList>
            <consortium name="RefSeq"/>
        </authorList>
    </citation>
    <scope>IDENTIFICATION</scope>
    <source>
        <strain evidence="8">14028-0561.14</strain>
        <tissue evidence="8">Whole fly</tissue>
    </source>
</reference>
<evidence type="ECO:0000259" key="6">
    <source>
        <dbReference type="PROSITE" id="PS50013"/>
    </source>
</evidence>
<dbReference type="Gene3D" id="2.40.50.40">
    <property type="match status" value="2"/>
</dbReference>
<dbReference type="Pfam" id="PF00385">
    <property type="entry name" value="Chromo"/>
    <property type="match status" value="1"/>
</dbReference>
<dbReference type="InterPro" id="IPR008251">
    <property type="entry name" value="Chromo_shadow_dom"/>
</dbReference>
<dbReference type="InterPro" id="IPR049558">
    <property type="entry name" value="CD_Rhino"/>
</dbReference>